<dbReference type="EMBL" id="JAHWGI010001172">
    <property type="protein sequence ID" value="KAK3924325.1"/>
    <property type="molecule type" value="Genomic_DNA"/>
</dbReference>
<comment type="function">
    <text evidence="6">PPIases accelerate the folding of proteins. It catalyzes the cis-trans isomerization of proline imidic peptide bonds in oligopeptides. Acts on the folding of rhodopsin RH1 and RH2 (but not RH3) and is required for visual transduction.</text>
</comment>
<reference evidence="10" key="1">
    <citation type="submission" date="2021-07" db="EMBL/GenBank/DDBJ databases">
        <authorList>
            <person name="Catto M.A."/>
            <person name="Jacobson A."/>
            <person name="Kennedy G."/>
            <person name="Labadie P."/>
            <person name="Hunt B.G."/>
            <person name="Srinivasan R."/>
        </authorList>
    </citation>
    <scope>NUCLEOTIDE SEQUENCE</scope>
    <source>
        <strain evidence="10">PL_HMW_Pooled</strain>
        <tissue evidence="10">Head</tissue>
    </source>
</reference>
<comment type="catalytic activity">
    <reaction evidence="1 7">
        <text>[protein]-peptidylproline (omega=180) = [protein]-peptidylproline (omega=0)</text>
        <dbReference type="Rhea" id="RHEA:16237"/>
        <dbReference type="Rhea" id="RHEA-COMP:10747"/>
        <dbReference type="Rhea" id="RHEA-COMP:10748"/>
        <dbReference type="ChEBI" id="CHEBI:83833"/>
        <dbReference type="ChEBI" id="CHEBI:83834"/>
        <dbReference type="EC" id="5.2.1.8"/>
    </reaction>
</comment>
<protein>
    <recommendedName>
        <fullName evidence="7">Peptidyl-prolyl cis-trans isomerase</fullName>
        <shortName evidence="7">PPIase</shortName>
        <ecNumber evidence="7">5.2.1.8</ecNumber>
    </recommendedName>
</protein>
<gene>
    <name evidence="10" type="ORF">KUF71_012292</name>
</gene>
<dbReference type="GO" id="GO:0006457">
    <property type="term" value="P:protein folding"/>
    <property type="evidence" value="ECO:0007669"/>
    <property type="project" value="InterPro"/>
</dbReference>
<dbReference type="Gene3D" id="2.40.100.10">
    <property type="entry name" value="Cyclophilin-like"/>
    <property type="match status" value="1"/>
</dbReference>
<keyword evidence="5 7" id="KW-0413">Isomerase</keyword>
<feature type="domain" description="PPIase cyclophilin-type" evidence="9">
    <location>
        <begin position="35"/>
        <end position="193"/>
    </location>
</feature>
<dbReference type="GO" id="GO:0003755">
    <property type="term" value="F:peptidyl-prolyl cis-trans isomerase activity"/>
    <property type="evidence" value="ECO:0007669"/>
    <property type="project" value="UniProtKB-UniRule"/>
</dbReference>
<keyword evidence="8" id="KW-0812">Transmembrane</keyword>
<comment type="caution">
    <text evidence="10">The sequence shown here is derived from an EMBL/GenBank/DDBJ whole genome shotgun (WGS) entry which is preliminary data.</text>
</comment>
<dbReference type="InterPro" id="IPR029000">
    <property type="entry name" value="Cyclophilin-like_dom_sf"/>
</dbReference>
<evidence type="ECO:0000256" key="5">
    <source>
        <dbReference type="ARBA" id="ARBA00023235"/>
    </source>
</evidence>
<dbReference type="InterPro" id="IPR002130">
    <property type="entry name" value="Cyclophilin-type_PPIase_dom"/>
</dbReference>
<keyword evidence="3 7" id="KW-0732">Signal</keyword>
<dbReference type="FunFam" id="2.40.100.10:FF:000019">
    <property type="entry name" value="Peptidyl-prolyl cis-trans isomerase"/>
    <property type="match status" value="1"/>
</dbReference>
<dbReference type="PROSITE" id="PS50072">
    <property type="entry name" value="CSA_PPIASE_2"/>
    <property type="match status" value="1"/>
</dbReference>
<dbReference type="InterPro" id="IPR020892">
    <property type="entry name" value="Cyclophilin-type_PPIase_CS"/>
</dbReference>
<dbReference type="GO" id="GO:0005737">
    <property type="term" value="C:cytoplasm"/>
    <property type="evidence" value="ECO:0007669"/>
    <property type="project" value="TreeGrafter"/>
</dbReference>
<evidence type="ECO:0000256" key="7">
    <source>
        <dbReference type="RuleBase" id="RU363019"/>
    </source>
</evidence>
<feature type="signal peptide" evidence="7">
    <location>
        <begin position="1"/>
        <end position="25"/>
    </location>
</feature>
<dbReference type="SUPFAM" id="SSF50891">
    <property type="entry name" value="Cyclophilin-like"/>
    <property type="match status" value="1"/>
</dbReference>
<dbReference type="Pfam" id="PF00160">
    <property type="entry name" value="Pro_isomerase"/>
    <property type="match status" value="1"/>
</dbReference>
<keyword evidence="8" id="KW-0472">Membrane</keyword>
<evidence type="ECO:0000256" key="4">
    <source>
        <dbReference type="ARBA" id="ARBA00023110"/>
    </source>
</evidence>
<dbReference type="PRINTS" id="PR00153">
    <property type="entry name" value="CSAPPISMRASE"/>
</dbReference>
<proteinExistence type="inferred from homology"/>
<dbReference type="PANTHER" id="PTHR11071">
    <property type="entry name" value="PEPTIDYL-PROLYL CIS-TRANS ISOMERASE"/>
    <property type="match status" value="1"/>
</dbReference>
<feature type="chain" id="PRO_5041773672" description="Peptidyl-prolyl cis-trans isomerase" evidence="7">
    <location>
        <begin position="26"/>
        <end position="237"/>
    </location>
</feature>
<organism evidence="10 11">
    <name type="scientific">Frankliniella fusca</name>
    <dbReference type="NCBI Taxonomy" id="407009"/>
    <lineage>
        <taxon>Eukaryota</taxon>
        <taxon>Metazoa</taxon>
        <taxon>Ecdysozoa</taxon>
        <taxon>Arthropoda</taxon>
        <taxon>Hexapoda</taxon>
        <taxon>Insecta</taxon>
        <taxon>Pterygota</taxon>
        <taxon>Neoptera</taxon>
        <taxon>Paraneoptera</taxon>
        <taxon>Thysanoptera</taxon>
        <taxon>Terebrantia</taxon>
        <taxon>Thripoidea</taxon>
        <taxon>Thripidae</taxon>
        <taxon>Frankliniella</taxon>
    </lineage>
</organism>
<accession>A0AAE1HN00</accession>
<dbReference type="PANTHER" id="PTHR11071:SF561">
    <property type="entry name" value="PEPTIDYL-PROLYL CIS-TRANS ISOMERASE D-RELATED"/>
    <property type="match status" value="1"/>
</dbReference>
<dbReference type="EC" id="5.2.1.8" evidence="7"/>
<evidence type="ECO:0000256" key="2">
    <source>
        <dbReference type="ARBA" id="ARBA00007365"/>
    </source>
</evidence>
<evidence type="ECO:0000256" key="6">
    <source>
        <dbReference type="ARBA" id="ARBA00056644"/>
    </source>
</evidence>
<dbReference type="Proteomes" id="UP001219518">
    <property type="component" value="Unassembled WGS sequence"/>
</dbReference>
<dbReference type="GO" id="GO:0016018">
    <property type="term" value="F:cyclosporin A binding"/>
    <property type="evidence" value="ECO:0007669"/>
    <property type="project" value="TreeGrafter"/>
</dbReference>
<name>A0AAE1HN00_9NEOP</name>
<comment type="similarity">
    <text evidence="2 7">Belongs to the cyclophilin-type PPIase family.</text>
</comment>
<evidence type="ECO:0000259" key="9">
    <source>
        <dbReference type="PROSITE" id="PS50072"/>
    </source>
</evidence>
<keyword evidence="8" id="KW-1133">Transmembrane helix</keyword>
<sequence length="237" mass="25834">MARVLCALVVPALLAHFDVLVLAGAAEVRVTDQVFFDISIGGEDAGRIVFGLFGEVAPRTVRNFVTLASEGVGGKTYAGSPFHRVIRKFMVQGGDVLHGDGTGSVSIYGDHFEDETFDIKHNSPGMLSMANSGRDTSGCQFFITTVATPWLDGQHTAFGKVIDGQDVVHKIELQPTDSDDRPIVPVLIKACGVIPTAEPFYISSKFMWMWVRSSIVPLSFSVSILAFFQYMLRKLDN</sequence>
<evidence type="ECO:0000313" key="10">
    <source>
        <dbReference type="EMBL" id="KAK3924325.1"/>
    </source>
</evidence>
<evidence type="ECO:0000256" key="8">
    <source>
        <dbReference type="SAM" id="Phobius"/>
    </source>
</evidence>
<feature type="transmembrane region" description="Helical" evidence="8">
    <location>
        <begin position="207"/>
        <end position="228"/>
    </location>
</feature>
<reference evidence="10" key="2">
    <citation type="journal article" date="2023" name="BMC Genomics">
        <title>Pest status, molecular evolution, and epigenetic factors derived from the genome assembly of Frankliniella fusca, a thysanopteran phytovirus vector.</title>
        <authorList>
            <person name="Catto M.A."/>
            <person name="Labadie P.E."/>
            <person name="Jacobson A.L."/>
            <person name="Kennedy G.G."/>
            <person name="Srinivasan R."/>
            <person name="Hunt B.G."/>
        </authorList>
    </citation>
    <scope>NUCLEOTIDE SEQUENCE</scope>
    <source>
        <strain evidence="10">PL_HMW_Pooled</strain>
    </source>
</reference>
<dbReference type="PROSITE" id="PS00170">
    <property type="entry name" value="CSA_PPIASE_1"/>
    <property type="match status" value="1"/>
</dbReference>
<evidence type="ECO:0000313" key="11">
    <source>
        <dbReference type="Proteomes" id="UP001219518"/>
    </source>
</evidence>
<evidence type="ECO:0000256" key="3">
    <source>
        <dbReference type="ARBA" id="ARBA00022729"/>
    </source>
</evidence>
<keyword evidence="4 7" id="KW-0697">Rotamase</keyword>
<dbReference type="AlphaFoldDB" id="A0AAE1HN00"/>
<keyword evidence="11" id="KW-1185">Reference proteome</keyword>
<evidence type="ECO:0000256" key="1">
    <source>
        <dbReference type="ARBA" id="ARBA00000971"/>
    </source>
</evidence>